<keyword evidence="9" id="KW-0808">Transferase</keyword>
<evidence type="ECO:0000256" key="14">
    <source>
        <dbReference type="ARBA" id="ARBA00023027"/>
    </source>
</evidence>
<feature type="domain" description="Reverse transcriptase/retrotransposon-derived protein RNase H-like" evidence="23">
    <location>
        <begin position="63"/>
        <end position="97"/>
    </location>
</feature>
<comment type="pathway">
    <text evidence="4">Carbohydrate degradation; glycolysis; pyruvate from D-glyceraldehyde 3-phosphate: step 1/5.</text>
</comment>
<dbReference type="GO" id="GO:0016740">
    <property type="term" value="F:transferase activity"/>
    <property type="evidence" value="ECO:0007669"/>
    <property type="project" value="UniProtKB-KW"/>
</dbReference>
<dbReference type="Gene3D" id="3.40.50.720">
    <property type="entry name" value="NAD(P)-binding Rossmann-like Domain"/>
    <property type="match status" value="1"/>
</dbReference>
<keyword evidence="15" id="KW-0324">Glycolysis</keyword>
<dbReference type="GO" id="GO:0006096">
    <property type="term" value="P:glycolytic process"/>
    <property type="evidence" value="ECO:0007669"/>
    <property type="project" value="UniProtKB-KW"/>
</dbReference>
<evidence type="ECO:0000256" key="17">
    <source>
        <dbReference type="ARBA" id="ARBA00023242"/>
    </source>
</evidence>
<dbReference type="InterPro" id="IPR043128">
    <property type="entry name" value="Rev_trsase/Diguanyl_cyclase"/>
</dbReference>
<feature type="domain" description="Glyceraldehyde 3-phosphate dehydrogenase catalytic" evidence="22">
    <location>
        <begin position="512"/>
        <end position="661"/>
    </location>
</feature>
<dbReference type="EMBL" id="JAULJE010000001">
    <property type="protein sequence ID" value="KAK1346704.1"/>
    <property type="molecule type" value="Genomic_DNA"/>
</dbReference>
<evidence type="ECO:0000256" key="7">
    <source>
        <dbReference type="ARBA" id="ARBA00021022"/>
    </source>
</evidence>
<dbReference type="PANTHER" id="PTHR10836">
    <property type="entry name" value="GLYCERALDEHYDE 3-PHOSPHATE DEHYDROGENASE"/>
    <property type="match status" value="1"/>
</dbReference>
<dbReference type="EC" id="1.2.1.12" evidence="6"/>
<evidence type="ECO:0000259" key="22">
    <source>
        <dbReference type="Pfam" id="PF02800"/>
    </source>
</evidence>
<dbReference type="FunFam" id="3.30.360.10:FF:000001">
    <property type="entry name" value="Glyceraldehyde-3-phosphate dehydrogenase"/>
    <property type="match status" value="1"/>
</dbReference>
<evidence type="ECO:0000256" key="20">
    <source>
        <dbReference type="ARBA" id="ARBA00047698"/>
    </source>
</evidence>
<dbReference type="InterPro" id="IPR020831">
    <property type="entry name" value="GlycerAld/Erythrose_P_DH"/>
</dbReference>
<comment type="catalytic activity">
    <reaction evidence="21">
        <text>S-nitroso-L-cysteinyl-[GAPDH] + L-cysteinyl-[protein] = L-cysteinyl-[GAPDH] + S-nitroso-L-cysteinyl-[protein]</text>
        <dbReference type="Rhea" id="RHEA:66684"/>
        <dbReference type="Rhea" id="RHEA-COMP:10131"/>
        <dbReference type="Rhea" id="RHEA-COMP:17089"/>
        <dbReference type="Rhea" id="RHEA-COMP:17090"/>
        <dbReference type="Rhea" id="RHEA-COMP:17091"/>
        <dbReference type="ChEBI" id="CHEBI:29950"/>
        <dbReference type="ChEBI" id="CHEBI:149494"/>
    </reaction>
    <physiologicalReaction direction="left-to-right" evidence="21">
        <dbReference type="Rhea" id="RHEA:66685"/>
    </physiologicalReaction>
</comment>
<keyword evidence="10" id="KW-0053">Apoptosis</keyword>
<evidence type="ECO:0000313" key="25">
    <source>
        <dbReference type="Proteomes" id="UP001177744"/>
    </source>
</evidence>
<gene>
    <name evidence="24" type="ORF">QTO34_000564</name>
</gene>
<comment type="catalytic activity">
    <reaction evidence="20">
        <text>D-glyceraldehyde 3-phosphate + phosphate + NAD(+) = (2R)-3-phospho-glyceroyl phosphate + NADH + H(+)</text>
        <dbReference type="Rhea" id="RHEA:10300"/>
        <dbReference type="ChEBI" id="CHEBI:15378"/>
        <dbReference type="ChEBI" id="CHEBI:43474"/>
        <dbReference type="ChEBI" id="CHEBI:57540"/>
        <dbReference type="ChEBI" id="CHEBI:57604"/>
        <dbReference type="ChEBI" id="CHEBI:57945"/>
        <dbReference type="ChEBI" id="CHEBI:59776"/>
        <dbReference type="EC" id="1.2.1.12"/>
    </reaction>
</comment>
<dbReference type="Gene3D" id="3.30.360.10">
    <property type="entry name" value="Dihydrodipicolinate Reductase, domain 2"/>
    <property type="match status" value="1"/>
</dbReference>
<comment type="subcellular location">
    <subcellularLocation>
        <location evidence="2">Cytoplasm</location>
        <location evidence="2">Cytoskeleton</location>
    </subcellularLocation>
    <subcellularLocation>
        <location evidence="3">Cytoplasm</location>
        <location evidence="3">Cytosol</location>
    </subcellularLocation>
    <subcellularLocation>
        <location evidence="1">Nucleus</location>
    </subcellularLocation>
</comment>
<evidence type="ECO:0000256" key="6">
    <source>
        <dbReference type="ARBA" id="ARBA00013119"/>
    </source>
</evidence>
<comment type="caution">
    <text evidence="24">The sequence shown here is derived from an EMBL/GenBank/DDBJ whole genome shotgun (WGS) entry which is preliminary data.</text>
</comment>
<evidence type="ECO:0000256" key="21">
    <source>
        <dbReference type="ARBA" id="ARBA00048005"/>
    </source>
</evidence>
<dbReference type="GO" id="GO:0006417">
    <property type="term" value="P:regulation of translation"/>
    <property type="evidence" value="ECO:0007669"/>
    <property type="project" value="UniProtKB-KW"/>
</dbReference>
<dbReference type="AlphaFoldDB" id="A0AA40IBM5"/>
<keyword evidence="12" id="KW-0810">Translation regulation</keyword>
<organism evidence="24 25">
    <name type="scientific">Cnephaeus nilssonii</name>
    <name type="common">Northern bat</name>
    <name type="synonym">Eptesicus nilssonii</name>
    <dbReference type="NCBI Taxonomy" id="3371016"/>
    <lineage>
        <taxon>Eukaryota</taxon>
        <taxon>Metazoa</taxon>
        <taxon>Chordata</taxon>
        <taxon>Craniata</taxon>
        <taxon>Vertebrata</taxon>
        <taxon>Euteleostomi</taxon>
        <taxon>Mammalia</taxon>
        <taxon>Eutheria</taxon>
        <taxon>Laurasiatheria</taxon>
        <taxon>Chiroptera</taxon>
        <taxon>Yangochiroptera</taxon>
        <taxon>Vespertilionidae</taxon>
        <taxon>Cnephaeus</taxon>
    </lineage>
</organism>
<dbReference type="PANTHER" id="PTHR10836:SF111">
    <property type="entry name" value="GLYCERALDEHYDE-3-PHOSPHATE DEHYDROGENASE"/>
    <property type="match status" value="1"/>
</dbReference>
<dbReference type="GO" id="GO:0005829">
    <property type="term" value="C:cytosol"/>
    <property type="evidence" value="ECO:0007669"/>
    <property type="project" value="UniProtKB-SubCell"/>
</dbReference>
<evidence type="ECO:0000256" key="15">
    <source>
        <dbReference type="ARBA" id="ARBA00023152"/>
    </source>
</evidence>
<dbReference type="GO" id="GO:0004365">
    <property type="term" value="F:glyceraldehyde-3-phosphate dehydrogenase (NAD+) (phosphorylating) activity"/>
    <property type="evidence" value="ECO:0007669"/>
    <property type="project" value="UniProtKB-EC"/>
</dbReference>
<dbReference type="Proteomes" id="UP001177744">
    <property type="component" value="Unassembled WGS sequence"/>
</dbReference>
<evidence type="ECO:0000256" key="8">
    <source>
        <dbReference type="ARBA" id="ARBA00022490"/>
    </source>
</evidence>
<dbReference type="Gene3D" id="3.30.70.270">
    <property type="match status" value="1"/>
</dbReference>
<evidence type="ECO:0000256" key="9">
    <source>
        <dbReference type="ARBA" id="ARBA00022679"/>
    </source>
</evidence>
<dbReference type="GO" id="GO:0006915">
    <property type="term" value="P:apoptotic process"/>
    <property type="evidence" value="ECO:0007669"/>
    <property type="project" value="UniProtKB-KW"/>
</dbReference>
<dbReference type="CDD" id="cd18126">
    <property type="entry name" value="GAPDH_I_C"/>
    <property type="match status" value="1"/>
</dbReference>
<keyword evidence="17" id="KW-0539">Nucleus</keyword>
<evidence type="ECO:0000256" key="10">
    <source>
        <dbReference type="ARBA" id="ARBA00022703"/>
    </source>
</evidence>
<evidence type="ECO:0000256" key="1">
    <source>
        <dbReference type="ARBA" id="ARBA00004123"/>
    </source>
</evidence>
<evidence type="ECO:0000256" key="19">
    <source>
        <dbReference type="ARBA" id="ARBA00046997"/>
    </source>
</evidence>
<dbReference type="SUPFAM" id="SSF55347">
    <property type="entry name" value="Glyceraldehyde-3-phosphate dehydrogenase-like, C-terminal domain"/>
    <property type="match status" value="1"/>
</dbReference>
<evidence type="ECO:0000256" key="11">
    <source>
        <dbReference type="ARBA" id="ARBA00022799"/>
    </source>
</evidence>
<dbReference type="InterPro" id="IPR041577">
    <property type="entry name" value="RT_RNaseH_2"/>
</dbReference>
<keyword evidence="16" id="KW-0206">Cytoskeleton</keyword>
<keyword evidence="11" id="KW-0702">S-nitrosylation</keyword>
<evidence type="ECO:0000256" key="5">
    <source>
        <dbReference type="ARBA" id="ARBA00007406"/>
    </source>
</evidence>
<evidence type="ECO:0000256" key="13">
    <source>
        <dbReference type="ARBA" id="ARBA00023002"/>
    </source>
</evidence>
<evidence type="ECO:0000259" key="23">
    <source>
        <dbReference type="Pfam" id="PF17919"/>
    </source>
</evidence>
<dbReference type="GO" id="GO:0005634">
    <property type="term" value="C:nucleus"/>
    <property type="evidence" value="ECO:0007669"/>
    <property type="project" value="UniProtKB-SubCell"/>
</dbReference>
<reference evidence="24" key="1">
    <citation type="submission" date="2023-06" db="EMBL/GenBank/DDBJ databases">
        <title>Reference genome for the Northern bat (Eptesicus nilssonii), a most northern bat species.</title>
        <authorList>
            <person name="Laine V.N."/>
            <person name="Pulliainen A.T."/>
            <person name="Lilley T.M."/>
        </authorList>
    </citation>
    <scope>NUCLEOTIDE SEQUENCE</scope>
    <source>
        <strain evidence="24">BLF_Eptnil</strain>
        <tissue evidence="24">Kidney</tissue>
    </source>
</reference>
<evidence type="ECO:0000256" key="2">
    <source>
        <dbReference type="ARBA" id="ARBA00004245"/>
    </source>
</evidence>
<evidence type="ECO:0000256" key="18">
    <source>
        <dbReference type="ARBA" id="ARBA00031890"/>
    </source>
</evidence>
<dbReference type="Pfam" id="PF17919">
    <property type="entry name" value="RT_RNaseH_2"/>
    <property type="match status" value="1"/>
</dbReference>
<dbReference type="InterPro" id="IPR043502">
    <property type="entry name" value="DNA/RNA_pol_sf"/>
</dbReference>
<keyword evidence="25" id="KW-1185">Reference proteome</keyword>
<comment type="subunit">
    <text evidence="19">Homotetramer. Interacts with TPPP; the interaction is direct. Interacts (when S-nitrosylated) with SIAH1; leading to nuclear translocation. Interacts with RILPL1/GOSPEL, leading to prevent the interaction between GAPDH and SIAH1 and prevent nuclear translocation. Interacts with CHP1; the interaction increases the binding of CHP1 with microtubules. Associates with microtubules. Interacts with EIF1AD, USP25, PRKCI and WARS1. Interacts with phosphorylated RPL13A; inhibited by oxidatively-modified low-densitity lipoprotein (LDL(ox)). Component of the GAIT complex. Interacts with FKBP6; leading to inhibit GAPDH catalytic activity. Interacts with TRAF2, promoting TRAF2 ubiquitination. Interacts with TRAF3, promoting TRAF3 ubiquitination.</text>
</comment>
<proteinExistence type="inferred from homology"/>
<keyword evidence="14" id="KW-0520">NAD</keyword>
<protein>
    <recommendedName>
        <fullName evidence="7">Glyceraldehyde-3-phosphate dehydrogenase</fullName>
        <ecNumber evidence="6">1.2.1.12</ecNumber>
    </recommendedName>
    <alternativeName>
        <fullName evidence="18">Peptidyl-cysteine S-nitrosylase GAPDH</fullName>
    </alternativeName>
</protein>
<name>A0AA40IBM5_CNENI</name>
<evidence type="ECO:0000256" key="4">
    <source>
        <dbReference type="ARBA" id="ARBA00004869"/>
    </source>
</evidence>
<dbReference type="Pfam" id="PF02800">
    <property type="entry name" value="Gp_dh_C"/>
    <property type="match status" value="1"/>
</dbReference>
<dbReference type="GO" id="GO:0005856">
    <property type="term" value="C:cytoskeleton"/>
    <property type="evidence" value="ECO:0007669"/>
    <property type="project" value="UniProtKB-SubCell"/>
</dbReference>
<keyword evidence="13" id="KW-0560">Oxidoreductase</keyword>
<accession>A0AA40IBM5</accession>
<dbReference type="SUPFAM" id="SSF56672">
    <property type="entry name" value="DNA/RNA polymerases"/>
    <property type="match status" value="2"/>
</dbReference>
<sequence length="682" mass="75514">MSVPPVYDVTSCRNYLDVPPYPLRGTEWEFLRAVGYCHLWISGLAEIAKPLYSSTRGMHPLNWTEVEQQAFEKLKKALVSAPALALPDVTKPFHLYVSETPSYTKQEEKLAEQKQAIKGPDGWWILPDDRLLVPEALGRMLYTQRATHKLVRDALPVPTADPVHPFQPGDSGSLRQQLNCTPLEIQKPMHLVVSVRHQISTPHIHKGWVSSRSYGLTGRLAILQEYYEQHYSNELDNLEEMNIFLDKYNLPKLNQEESKQLNRPVTREEIEAVIKKLLANKSPGPDGFTGEFYQTFKEELKPILLRLFQKIQEEGTLPGSFYEASITLIPKPDKDNTMKENCRPIFLMNIDAKILNKILANRLQQYIRKIIHHDQESNLSLANQQSSGAKQGDVRFSSVSLVPYAPVASTPSTCLGIPSPAGGAPALITYLGYQSQLGSLPRARASNRGLQHWLGAELGHWNQLGSPAVIGASWGSLTRAQASARGLQLWLGMEPGDRSQLGVPAQSPSLGHDNFGIVEGLMTTVHAITATQKTVDGPSGKLWRDGRGAAQNIIPASTSAAKAVDKVIPELNGKLSGMVFRVPTPNVSVVDLTCRLEKAAKYDDIKKVVKQAAEGPLKGILGYTEDQVVCCDFNSDTHSSTFDAGAGIALNDHFVKLVSWYDNEFGYSNRVVDLMVHMASKE</sequence>
<comment type="similarity">
    <text evidence="5">Belongs to the glyceraldehyde-3-phosphate dehydrogenase family.</text>
</comment>
<dbReference type="InterPro" id="IPR020829">
    <property type="entry name" value="GlycerAld_3-P_DH_cat"/>
</dbReference>
<evidence type="ECO:0000256" key="16">
    <source>
        <dbReference type="ARBA" id="ARBA00023212"/>
    </source>
</evidence>
<evidence type="ECO:0000313" key="24">
    <source>
        <dbReference type="EMBL" id="KAK1346704.1"/>
    </source>
</evidence>
<keyword evidence="8" id="KW-0963">Cytoplasm</keyword>
<evidence type="ECO:0000256" key="12">
    <source>
        <dbReference type="ARBA" id="ARBA00022845"/>
    </source>
</evidence>
<evidence type="ECO:0000256" key="3">
    <source>
        <dbReference type="ARBA" id="ARBA00004514"/>
    </source>
</evidence>